<accession>A0ABS6XDV0</accession>
<protein>
    <submittedName>
        <fullName evidence="4">Esterase</fullName>
    </submittedName>
</protein>
<sequence>MAATIETPENNLNTDLGLSYLIKPAPITTGKQKALILLHGVGSNEQDLFSLAKYLPEDYTIISPRGPFVLGEGRFAWYQVDFSSGKPEINAKQEAQSRETIREFIVQVKEKYKLDEVYLGGFSQGAIMSYTIGLTQPGLITGVLAFSGRILQEIRPLVAEPASLKELRVLIAHGTQDGTLQVHYAREAKTYLEDLGIKPGYHEFNGGHQITGEVLTVVSEWLKL</sequence>
<dbReference type="InterPro" id="IPR029058">
    <property type="entry name" value="AB_hydrolase_fold"/>
</dbReference>
<dbReference type="PANTHER" id="PTHR10655:SF17">
    <property type="entry name" value="LYSOPHOSPHOLIPASE-LIKE PROTEIN 1"/>
    <property type="match status" value="1"/>
</dbReference>
<dbReference type="RefSeq" id="WP_199110632.1">
    <property type="nucleotide sequence ID" value="NZ_JAHWXQ010000003.1"/>
</dbReference>
<comment type="caution">
    <text evidence="4">The sequence shown here is derived from an EMBL/GenBank/DDBJ whole genome shotgun (WGS) entry which is preliminary data.</text>
</comment>
<evidence type="ECO:0000256" key="2">
    <source>
        <dbReference type="ARBA" id="ARBA00022801"/>
    </source>
</evidence>
<dbReference type="InterPro" id="IPR050565">
    <property type="entry name" value="LYPA1-2/EST-like"/>
</dbReference>
<name>A0ABS6XDV0_9BACT</name>
<keyword evidence="2" id="KW-0378">Hydrolase</keyword>
<evidence type="ECO:0000259" key="3">
    <source>
        <dbReference type="Pfam" id="PF02230"/>
    </source>
</evidence>
<dbReference type="Pfam" id="PF02230">
    <property type="entry name" value="Abhydrolase_2"/>
    <property type="match status" value="1"/>
</dbReference>
<comment type="similarity">
    <text evidence="1">Belongs to the AB hydrolase superfamily. AB hydrolase 2 family.</text>
</comment>
<gene>
    <name evidence="4" type="ORF">KYK27_13865</name>
</gene>
<evidence type="ECO:0000313" key="5">
    <source>
        <dbReference type="Proteomes" id="UP000774935"/>
    </source>
</evidence>
<proteinExistence type="inferred from homology"/>
<feature type="domain" description="Phospholipase/carboxylesterase/thioesterase" evidence="3">
    <location>
        <begin position="31"/>
        <end position="223"/>
    </location>
</feature>
<dbReference type="Proteomes" id="UP000774935">
    <property type="component" value="Unassembled WGS sequence"/>
</dbReference>
<dbReference type="SUPFAM" id="SSF53474">
    <property type="entry name" value="alpha/beta-Hydrolases"/>
    <property type="match status" value="1"/>
</dbReference>
<keyword evidence="5" id="KW-1185">Reference proteome</keyword>
<reference evidence="4 5" key="1">
    <citation type="submission" date="2021-07" db="EMBL/GenBank/DDBJ databases">
        <authorList>
            <person name="Kim M.K."/>
        </authorList>
    </citation>
    <scope>NUCLEOTIDE SEQUENCE [LARGE SCALE GENOMIC DNA]</scope>
    <source>
        <strain evidence="4 5">HLY7-15</strain>
    </source>
</reference>
<organism evidence="4 5">
    <name type="scientific">Pontibacter populi</name>
    <dbReference type="NCBI Taxonomy" id="890055"/>
    <lineage>
        <taxon>Bacteria</taxon>
        <taxon>Pseudomonadati</taxon>
        <taxon>Bacteroidota</taxon>
        <taxon>Cytophagia</taxon>
        <taxon>Cytophagales</taxon>
        <taxon>Hymenobacteraceae</taxon>
        <taxon>Pontibacter</taxon>
    </lineage>
</organism>
<dbReference type="Gene3D" id="3.40.50.1820">
    <property type="entry name" value="alpha/beta hydrolase"/>
    <property type="match status" value="1"/>
</dbReference>
<evidence type="ECO:0000313" key="4">
    <source>
        <dbReference type="EMBL" id="MBW3366145.1"/>
    </source>
</evidence>
<dbReference type="PANTHER" id="PTHR10655">
    <property type="entry name" value="LYSOPHOSPHOLIPASE-RELATED"/>
    <property type="match status" value="1"/>
</dbReference>
<dbReference type="InterPro" id="IPR003140">
    <property type="entry name" value="PLipase/COase/thioEstase"/>
</dbReference>
<dbReference type="EMBL" id="JAHWXQ010000003">
    <property type="protein sequence ID" value="MBW3366145.1"/>
    <property type="molecule type" value="Genomic_DNA"/>
</dbReference>
<evidence type="ECO:0000256" key="1">
    <source>
        <dbReference type="ARBA" id="ARBA00006499"/>
    </source>
</evidence>